<dbReference type="GO" id="GO:0003917">
    <property type="term" value="F:DNA topoisomerase type I (single strand cut, ATP-independent) activity"/>
    <property type="evidence" value="ECO:0007669"/>
    <property type="project" value="InterPro"/>
</dbReference>
<feature type="domain" description="DNA topoisomerase I catalytic core eukaryotic-type" evidence="1">
    <location>
        <begin position="99"/>
        <end position="310"/>
    </location>
</feature>
<feature type="domain" description="DNA topoisomerase IB N-terminal" evidence="2">
    <location>
        <begin position="34"/>
        <end position="82"/>
    </location>
</feature>
<dbReference type="Gene3D" id="3.30.66.10">
    <property type="entry name" value="DNA topoisomerase I domain"/>
    <property type="match status" value="1"/>
</dbReference>
<dbReference type="Proteomes" id="UP000321058">
    <property type="component" value="Unassembled WGS sequence"/>
</dbReference>
<dbReference type="InterPro" id="IPR013500">
    <property type="entry name" value="TopoI_cat_euk"/>
</dbReference>
<dbReference type="SUPFAM" id="SSF55869">
    <property type="entry name" value="DNA topoisomerase I domain"/>
    <property type="match status" value="1"/>
</dbReference>
<accession>A0A512N219</accession>
<evidence type="ECO:0000313" key="3">
    <source>
        <dbReference type="EMBL" id="GEP53028.1"/>
    </source>
</evidence>
<dbReference type="OrthoDB" id="9778962at2"/>
<dbReference type="InterPro" id="IPR011010">
    <property type="entry name" value="DNA_brk_join_enz"/>
</dbReference>
<dbReference type="InterPro" id="IPR049331">
    <property type="entry name" value="Top1B_N_bact"/>
</dbReference>
<dbReference type="Pfam" id="PF21338">
    <property type="entry name" value="Top1B_N_bact"/>
    <property type="match status" value="1"/>
</dbReference>
<protein>
    <submittedName>
        <fullName evidence="3">DNA topoisomerase I</fullName>
    </submittedName>
</protein>
<evidence type="ECO:0000313" key="4">
    <source>
        <dbReference type="Proteomes" id="UP000321058"/>
    </source>
</evidence>
<reference evidence="3 4" key="1">
    <citation type="submission" date="2019-07" db="EMBL/GenBank/DDBJ databases">
        <title>Whole genome shotgun sequence of Reyranella soli NBRC 108950.</title>
        <authorList>
            <person name="Hosoyama A."/>
            <person name="Uohara A."/>
            <person name="Ohji S."/>
            <person name="Ichikawa N."/>
        </authorList>
    </citation>
    <scope>NUCLEOTIDE SEQUENCE [LARGE SCALE GENOMIC DNA]</scope>
    <source>
        <strain evidence="3 4">NBRC 108950</strain>
    </source>
</reference>
<dbReference type="GO" id="GO:0006265">
    <property type="term" value="P:DNA topological change"/>
    <property type="evidence" value="ECO:0007669"/>
    <property type="project" value="InterPro"/>
</dbReference>
<name>A0A512N219_9HYPH</name>
<dbReference type="PROSITE" id="PS52038">
    <property type="entry name" value="TOPO_IB_2"/>
    <property type="match status" value="1"/>
</dbReference>
<proteinExistence type="predicted"/>
<gene>
    <name evidence="3" type="ORF">RSO01_01940</name>
</gene>
<dbReference type="AlphaFoldDB" id="A0A512N219"/>
<keyword evidence="3" id="KW-0413">Isomerase</keyword>
<evidence type="ECO:0000259" key="2">
    <source>
        <dbReference type="Pfam" id="PF21338"/>
    </source>
</evidence>
<keyword evidence="4" id="KW-1185">Reference proteome</keyword>
<dbReference type="SUPFAM" id="SSF56349">
    <property type="entry name" value="DNA breaking-rejoining enzymes"/>
    <property type="match status" value="1"/>
</dbReference>
<evidence type="ECO:0000259" key="1">
    <source>
        <dbReference type="Pfam" id="PF01028"/>
    </source>
</evidence>
<dbReference type="Gene3D" id="3.90.15.10">
    <property type="entry name" value="Topoisomerase I, Chain A, domain 3"/>
    <property type="match status" value="1"/>
</dbReference>
<sequence>MSQRSIVARLVEEKGLVIVGPAALTLRRQRCGKGFAFVKPSGAFVRDQEEIRRLKALAVPPAYANVRFAADPAAHLQAIGEDAAGRLQYRYHPKWTEVREALKARRLAGLAKSLPAVRRAVGRCLSVEEIDRRFVAASIVELVRLTAIRAGGEEYAREHGTRGATTLLKSNVRLADKRLVTLSFKAKGGRIIGKQVRSARLHTALTRLLELPGRRLFQYREGDTMRPMRAAEVNAFLQEVAGRPISLKDFRTLVASSAALKALAATEPADSERQRRRQVREAVIEVAEELANTPTVCRTSYVHDAVIAAFEAGALKRPRIRKAKSPATQTEVLARIVSRHAG</sequence>
<dbReference type="InterPro" id="IPR014711">
    <property type="entry name" value="TopoI_cat_a-hlx-sub_euk"/>
</dbReference>
<comment type="caution">
    <text evidence="3">The sequence shown here is derived from an EMBL/GenBank/DDBJ whole genome shotgun (WGS) entry which is preliminary data.</text>
</comment>
<organism evidence="3 4">
    <name type="scientific">Reyranella soli</name>
    <dbReference type="NCBI Taxonomy" id="1230389"/>
    <lineage>
        <taxon>Bacteria</taxon>
        <taxon>Pseudomonadati</taxon>
        <taxon>Pseudomonadota</taxon>
        <taxon>Alphaproteobacteria</taxon>
        <taxon>Hyphomicrobiales</taxon>
        <taxon>Reyranellaceae</taxon>
        <taxon>Reyranella</taxon>
    </lineage>
</organism>
<dbReference type="EMBL" id="BKAJ01000004">
    <property type="protein sequence ID" value="GEP53028.1"/>
    <property type="molecule type" value="Genomic_DNA"/>
</dbReference>
<dbReference type="RefSeq" id="WP_147145250.1">
    <property type="nucleotide sequence ID" value="NZ_BKAJ01000004.1"/>
</dbReference>
<dbReference type="InterPro" id="IPR035447">
    <property type="entry name" value="DNA_topo_I_N_sf"/>
</dbReference>
<dbReference type="GO" id="GO:0003677">
    <property type="term" value="F:DNA binding"/>
    <property type="evidence" value="ECO:0007669"/>
    <property type="project" value="InterPro"/>
</dbReference>
<dbReference type="Gene3D" id="1.10.132.120">
    <property type="match status" value="1"/>
</dbReference>
<dbReference type="Pfam" id="PF01028">
    <property type="entry name" value="Topoisom_I"/>
    <property type="match status" value="1"/>
</dbReference>